<protein>
    <recommendedName>
        <fullName evidence="5 6">Flagellar basal-body rod protein FlgF</fullName>
    </recommendedName>
</protein>
<keyword evidence="10" id="KW-0966">Cell projection</keyword>
<dbReference type="EMBL" id="AP019389">
    <property type="protein sequence ID" value="BBI21664.1"/>
    <property type="molecule type" value="Genomic_DNA"/>
</dbReference>
<feature type="domain" description="Flagellar basal-body/hook protein C-terminal" evidence="8">
    <location>
        <begin position="199"/>
        <end position="242"/>
    </location>
</feature>
<evidence type="ECO:0000259" key="7">
    <source>
        <dbReference type="Pfam" id="PF00460"/>
    </source>
</evidence>
<evidence type="ECO:0000259" key="9">
    <source>
        <dbReference type="Pfam" id="PF22692"/>
    </source>
</evidence>
<dbReference type="RefSeq" id="WP_067468351.1">
    <property type="nucleotide sequence ID" value="NZ_AP019389.1"/>
</dbReference>
<dbReference type="GO" id="GO:0071978">
    <property type="term" value="P:bacterial-type flagellum-dependent swarming motility"/>
    <property type="evidence" value="ECO:0007669"/>
    <property type="project" value="TreeGrafter"/>
</dbReference>
<keyword evidence="3 6" id="KW-0975">Bacterial flagellum</keyword>
<dbReference type="NCBIfam" id="NF009280">
    <property type="entry name" value="PRK12640.1"/>
    <property type="match status" value="1"/>
</dbReference>
<dbReference type="AlphaFoldDB" id="A0A3T1CKY4"/>
<reference evidence="10 11" key="1">
    <citation type="submission" date="2019-01" db="EMBL/GenBank/DDBJ databases">
        <title>Complete genome sequence of Erythrobacter flavus KJ5.</title>
        <authorList>
            <person name="Kanesaki Y."/>
            <person name="Brotosudarmo T."/>
            <person name="Moriuchi R."/>
            <person name="Awai K."/>
        </authorList>
    </citation>
    <scope>NUCLEOTIDE SEQUENCE [LARGE SCALE GENOMIC DNA]</scope>
    <source>
        <strain evidence="10 11">KJ5</strain>
    </source>
</reference>
<dbReference type="PANTHER" id="PTHR30435">
    <property type="entry name" value="FLAGELLAR PROTEIN"/>
    <property type="match status" value="1"/>
</dbReference>
<evidence type="ECO:0000256" key="1">
    <source>
        <dbReference type="ARBA" id="ARBA00004117"/>
    </source>
</evidence>
<accession>A0A3T1CKY4</accession>
<evidence type="ECO:0000259" key="8">
    <source>
        <dbReference type="Pfam" id="PF06429"/>
    </source>
</evidence>
<dbReference type="Proteomes" id="UP000290057">
    <property type="component" value="Chromosome"/>
</dbReference>
<dbReference type="SUPFAM" id="SSF117143">
    <property type="entry name" value="Flagellar hook protein flgE"/>
    <property type="match status" value="1"/>
</dbReference>
<feature type="domain" description="Flagellar hook protein FlgE/F/G-like D1" evidence="9">
    <location>
        <begin position="81"/>
        <end position="145"/>
    </location>
</feature>
<dbReference type="Pfam" id="PF22692">
    <property type="entry name" value="LlgE_F_G_D1"/>
    <property type="match status" value="1"/>
</dbReference>
<comment type="similarity">
    <text evidence="2 6">Belongs to the flagella basal body rod proteins family.</text>
</comment>
<dbReference type="InterPro" id="IPR001444">
    <property type="entry name" value="Flag_bb_rod_N"/>
</dbReference>
<dbReference type="PANTHER" id="PTHR30435:SF18">
    <property type="entry name" value="FLAGELLAR BASAL-BODY ROD PROTEIN FLGF"/>
    <property type="match status" value="1"/>
</dbReference>
<comment type="subcellular location">
    <subcellularLocation>
        <location evidence="1 6">Bacterial flagellum basal body</location>
    </subcellularLocation>
</comment>
<evidence type="ECO:0000313" key="10">
    <source>
        <dbReference type="EMBL" id="BBI21664.1"/>
    </source>
</evidence>
<dbReference type="InterPro" id="IPR053967">
    <property type="entry name" value="LlgE_F_G-like_D1"/>
</dbReference>
<dbReference type="NCBIfam" id="TIGR03506">
    <property type="entry name" value="FlgEFG_subfam"/>
    <property type="match status" value="1"/>
</dbReference>
<proteinExistence type="inferred from homology"/>
<evidence type="ECO:0000256" key="4">
    <source>
        <dbReference type="ARBA" id="ARBA00038560"/>
    </source>
</evidence>
<evidence type="ECO:0000256" key="5">
    <source>
        <dbReference type="ARBA" id="ARBA00040228"/>
    </source>
</evidence>
<name>A0A3T1CKY4_9SPHN</name>
<evidence type="ECO:0000256" key="3">
    <source>
        <dbReference type="ARBA" id="ARBA00023143"/>
    </source>
</evidence>
<evidence type="ECO:0000256" key="6">
    <source>
        <dbReference type="RuleBase" id="RU362116"/>
    </source>
</evidence>
<dbReference type="Pfam" id="PF06429">
    <property type="entry name" value="Flg_bbr_C"/>
    <property type="match status" value="1"/>
</dbReference>
<dbReference type="InterPro" id="IPR037925">
    <property type="entry name" value="FlgE/F/G-like"/>
</dbReference>
<dbReference type="InterPro" id="IPR020013">
    <property type="entry name" value="Flagellar_FlgE/F/G"/>
</dbReference>
<dbReference type="InterPro" id="IPR010930">
    <property type="entry name" value="Flg_bb/hook_C_dom"/>
</dbReference>
<gene>
    <name evidence="10" type="primary">flgF</name>
    <name evidence="10" type="ORF">EKJ_25110</name>
</gene>
<keyword evidence="11" id="KW-1185">Reference proteome</keyword>
<evidence type="ECO:0000256" key="2">
    <source>
        <dbReference type="ARBA" id="ARBA00009677"/>
    </source>
</evidence>
<keyword evidence="10" id="KW-0282">Flagellum</keyword>
<sequence length="246" mass="25714">MDRLIHTALSGMRASMDSQRVIASNMANANTLGFRAEMLDQRAVTIEGQPNEARAMQTASVRGANMVAGEIVDTGRNLDIAIETDALMAVQAVDGTEAYTRRGDLSISATGLLVNGEGRPVLGENGPITIPPVGIPGIAPDGTITIADPAAPDQPPAEVGRIKLATWEGSPVSKGLDGLFRVEGGGILPGDEAATVKVGALEQSNVKTTEVLVDMIDAQRLFAMRSKLISTAREIDESGAQLMRLG</sequence>
<feature type="domain" description="Flagellar basal body rod protein N-terminal" evidence="7">
    <location>
        <begin position="6"/>
        <end position="35"/>
    </location>
</feature>
<comment type="subunit">
    <text evidence="4 6">The basal body constitutes a major portion of the flagellar organelle and consists of five rings (E,L,P,S, and M) mounted on a central rod. The rod consists of about 26 subunits of FlgG in the distal portion, and FlgB, FlgC and FlgF are thought to build up the proximal portion of the rod with about 6 subunits each.</text>
</comment>
<organism evidence="10 11">
    <name type="scientific">Qipengyuania flava</name>
    <dbReference type="NCBI Taxonomy" id="192812"/>
    <lineage>
        <taxon>Bacteria</taxon>
        <taxon>Pseudomonadati</taxon>
        <taxon>Pseudomonadota</taxon>
        <taxon>Alphaproteobacteria</taxon>
        <taxon>Sphingomonadales</taxon>
        <taxon>Erythrobacteraceae</taxon>
        <taxon>Qipengyuania</taxon>
    </lineage>
</organism>
<dbReference type="Pfam" id="PF00460">
    <property type="entry name" value="Flg_bb_rod"/>
    <property type="match status" value="1"/>
</dbReference>
<keyword evidence="10" id="KW-0969">Cilium</keyword>
<evidence type="ECO:0000313" key="11">
    <source>
        <dbReference type="Proteomes" id="UP000290057"/>
    </source>
</evidence>
<dbReference type="GO" id="GO:0030694">
    <property type="term" value="C:bacterial-type flagellum basal body, rod"/>
    <property type="evidence" value="ECO:0007669"/>
    <property type="project" value="UniProtKB-UniRule"/>
</dbReference>